<evidence type="ECO:0000313" key="2">
    <source>
        <dbReference type="EMBL" id="KAF6119592.1"/>
    </source>
</evidence>
<comment type="caution">
    <text evidence="2">The sequence shown here is derived from an EMBL/GenBank/DDBJ whole genome shotgun (WGS) entry which is preliminary data.</text>
</comment>
<reference evidence="2 3" key="1">
    <citation type="journal article" date="2020" name="Nature">
        <title>Six reference-quality genomes reveal evolution of bat adaptations.</title>
        <authorList>
            <person name="Jebb D."/>
            <person name="Huang Z."/>
            <person name="Pippel M."/>
            <person name="Hughes G.M."/>
            <person name="Lavrichenko K."/>
            <person name="Devanna P."/>
            <person name="Winkler S."/>
            <person name="Jermiin L.S."/>
            <person name="Skirmuntt E.C."/>
            <person name="Katzourakis A."/>
            <person name="Burkitt-Gray L."/>
            <person name="Ray D.A."/>
            <person name="Sullivan K.A.M."/>
            <person name="Roscito J.G."/>
            <person name="Kirilenko B.M."/>
            <person name="Davalos L.M."/>
            <person name="Corthals A.P."/>
            <person name="Power M.L."/>
            <person name="Jones G."/>
            <person name="Ransome R.D."/>
            <person name="Dechmann D.K.N."/>
            <person name="Locatelli A.G."/>
            <person name="Puechmaille S.J."/>
            <person name="Fedrigo O."/>
            <person name="Jarvis E.D."/>
            <person name="Hiller M."/>
            <person name="Vernes S.C."/>
            <person name="Myers E.W."/>
            <person name="Teeling E.C."/>
        </authorList>
    </citation>
    <scope>NUCLEOTIDE SEQUENCE [LARGE SCALE GENOMIC DNA]</scope>
    <source>
        <strain evidence="2">Bat1K_MPI-CBG_1</strain>
    </source>
</reference>
<name>A0A834ARZ4_9CHIR</name>
<protein>
    <submittedName>
        <fullName evidence="2">Uncharacterized protein</fullName>
    </submittedName>
</protein>
<evidence type="ECO:0000313" key="3">
    <source>
        <dbReference type="Proteomes" id="UP000664940"/>
    </source>
</evidence>
<sequence length="137" mass="15026">MPALSSLPSPITLYFAPWYLFHLTYCCVRSHPKMYFAHKREIWVGLGCDSSSPPHIGRSRGAGRPISKMVYPRRGELVLAVTWASPWGFPSGGWLGSWGAGTGLQSLRARAQKLSWRHSPHGAVRTVPEAPNQGGAT</sequence>
<feature type="region of interest" description="Disordered" evidence="1">
    <location>
        <begin position="118"/>
        <end position="137"/>
    </location>
</feature>
<dbReference type="AlphaFoldDB" id="A0A834ARZ4"/>
<organism evidence="2 3">
    <name type="scientific">Phyllostomus discolor</name>
    <name type="common">pale spear-nosed bat</name>
    <dbReference type="NCBI Taxonomy" id="89673"/>
    <lineage>
        <taxon>Eukaryota</taxon>
        <taxon>Metazoa</taxon>
        <taxon>Chordata</taxon>
        <taxon>Craniata</taxon>
        <taxon>Vertebrata</taxon>
        <taxon>Euteleostomi</taxon>
        <taxon>Mammalia</taxon>
        <taxon>Eutheria</taxon>
        <taxon>Laurasiatheria</taxon>
        <taxon>Chiroptera</taxon>
        <taxon>Yangochiroptera</taxon>
        <taxon>Phyllostomidae</taxon>
        <taxon>Phyllostominae</taxon>
        <taxon>Phyllostomus</taxon>
    </lineage>
</organism>
<dbReference type="EMBL" id="JABVXQ010000003">
    <property type="protein sequence ID" value="KAF6119592.1"/>
    <property type="molecule type" value="Genomic_DNA"/>
</dbReference>
<proteinExistence type="predicted"/>
<evidence type="ECO:0000256" key="1">
    <source>
        <dbReference type="SAM" id="MobiDB-lite"/>
    </source>
</evidence>
<accession>A0A834ARZ4</accession>
<dbReference type="Proteomes" id="UP000664940">
    <property type="component" value="Unassembled WGS sequence"/>
</dbReference>
<gene>
    <name evidence="2" type="ORF">HJG60_010067</name>
</gene>